<reference evidence="12 13" key="1">
    <citation type="submission" date="2018-05" db="EMBL/GenBank/DDBJ databases">
        <title>Genome comparison of Eubacterium sp.</title>
        <authorList>
            <person name="Feng Y."/>
            <person name="Sanchez-Andrea I."/>
            <person name="Stams A.J.M."/>
            <person name="De Vos W.M."/>
        </authorList>
    </citation>
    <scope>NUCLEOTIDE SEQUENCE [LARGE SCALE GENOMIC DNA]</scope>
    <source>
        <strain evidence="12 13">YI</strain>
    </source>
</reference>
<evidence type="ECO:0000256" key="7">
    <source>
        <dbReference type="RuleBase" id="RU003355"/>
    </source>
</evidence>
<dbReference type="Gene3D" id="2.120.10.80">
    <property type="entry name" value="Kelch-type beta propeller"/>
    <property type="match status" value="1"/>
</dbReference>
<dbReference type="GO" id="GO:0006508">
    <property type="term" value="P:proteolysis"/>
    <property type="evidence" value="ECO:0007669"/>
    <property type="project" value="UniProtKB-KW"/>
</dbReference>
<dbReference type="InterPro" id="IPR050131">
    <property type="entry name" value="Peptidase_S8_subtilisin-like"/>
</dbReference>
<evidence type="ECO:0000313" key="13">
    <source>
        <dbReference type="Proteomes" id="UP000218387"/>
    </source>
</evidence>
<dbReference type="RefSeq" id="WP_096920408.1">
    <property type="nucleotide sequence ID" value="NZ_CP029487.1"/>
</dbReference>
<keyword evidence="4 6" id="KW-0720">Serine protease</keyword>
<keyword evidence="9" id="KW-0812">Transmembrane</keyword>
<dbReference type="AlphaFoldDB" id="A0A4P9C9E9"/>
<evidence type="ECO:0000256" key="9">
    <source>
        <dbReference type="SAM" id="Phobius"/>
    </source>
</evidence>
<dbReference type="InterPro" id="IPR036852">
    <property type="entry name" value="Peptidase_S8/S53_dom_sf"/>
</dbReference>
<keyword evidence="2 6" id="KW-0645">Protease</keyword>
<evidence type="ECO:0000256" key="3">
    <source>
        <dbReference type="ARBA" id="ARBA00022801"/>
    </source>
</evidence>
<feature type="signal peptide" evidence="10">
    <location>
        <begin position="1"/>
        <end position="25"/>
    </location>
</feature>
<evidence type="ECO:0000313" key="12">
    <source>
        <dbReference type="EMBL" id="QCT71282.1"/>
    </source>
</evidence>
<keyword evidence="10" id="KW-0732">Signal</keyword>
<feature type="chain" id="PRO_5020862797" description="Peptidase S8/S53 domain-containing protein" evidence="10">
    <location>
        <begin position="26"/>
        <end position="1168"/>
    </location>
</feature>
<dbReference type="InterPro" id="IPR015500">
    <property type="entry name" value="Peptidase_S8_subtilisin-rel"/>
</dbReference>
<feature type="active site" description="Charge relay system" evidence="5 6">
    <location>
        <position position="613"/>
    </location>
</feature>
<dbReference type="InterPro" id="IPR014756">
    <property type="entry name" value="Ig_E-set"/>
</dbReference>
<dbReference type="GO" id="GO:0004252">
    <property type="term" value="F:serine-type endopeptidase activity"/>
    <property type="evidence" value="ECO:0007669"/>
    <property type="project" value="UniProtKB-UniRule"/>
</dbReference>
<dbReference type="PRINTS" id="PR00723">
    <property type="entry name" value="SUBTILISIN"/>
</dbReference>
<evidence type="ECO:0000256" key="10">
    <source>
        <dbReference type="SAM" id="SignalP"/>
    </source>
</evidence>
<dbReference type="InterPro" id="IPR015915">
    <property type="entry name" value="Kelch-typ_b-propeller"/>
</dbReference>
<evidence type="ECO:0000256" key="5">
    <source>
        <dbReference type="PIRSR" id="PIRSR615500-1"/>
    </source>
</evidence>
<dbReference type="Gene3D" id="3.40.50.200">
    <property type="entry name" value="Peptidase S8/S53 domain"/>
    <property type="match status" value="2"/>
</dbReference>
<dbReference type="PROSITE" id="PS00138">
    <property type="entry name" value="SUBTILASE_SER"/>
    <property type="match status" value="1"/>
</dbReference>
<evidence type="ECO:0000256" key="8">
    <source>
        <dbReference type="SAM" id="MobiDB-lite"/>
    </source>
</evidence>
<dbReference type="InterPro" id="IPR023827">
    <property type="entry name" value="Peptidase_S8_Asp-AS"/>
</dbReference>
<comment type="similarity">
    <text evidence="1 6 7">Belongs to the peptidase S8 family.</text>
</comment>
<dbReference type="Gene3D" id="2.60.40.10">
    <property type="entry name" value="Immunoglobulins"/>
    <property type="match status" value="1"/>
</dbReference>
<feature type="domain" description="Peptidase S8/S53" evidence="11">
    <location>
        <begin position="602"/>
        <end position="646"/>
    </location>
</feature>
<dbReference type="InterPro" id="IPR023828">
    <property type="entry name" value="Peptidase_S8_Ser-AS"/>
</dbReference>
<dbReference type="Pfam" id="PF00082">
    <property type="entry name" value="Peptidase_S8"/>
    <property type="match status" value="2"/>
</dbReference>
<name>A0A4P9C9E9_EUBML</name>
<evidence type="ECO:0000259" key="11">
    <source>
        <dbReference type="Pfam" id="PF00082"/>
    </source>
</evidence>
<feature type="active site" description="Charge relay system" evidence="5 6">
    <location>
        <position position="197"/>
    </location>
</feature>
<dbReference type="SUPFAM" id="SSF81296">
    <property type="entry name" value="E set domains"/>
    <property type="match status" value="1"/>
</dbReference>
<dbReference type="PANTHER" id="PTHR43806">
    <property type="entry name" value="PEPTIDASE S8"/>
    <property type="match status" value="1"/>
</dbReference>
<feature type="region of interest" description="Disordered" evidence="8">
    <location>
        <begin position="1090"/>
        <end position="1133"/>
    </location>
</feature>
<dbReference type="PROSITE" id="PS51892">
    <property type="entry name" value="SUBTILASE"/>
    <property type="match status" value="1"/>
</dbReference>
<dbReference type="Proteomes" id="UP000218387">
    <property type="component" value="Chromosome"/>
</dbReference>
<evidence type="ECO:0000256" key="4">
    <source>
        <dbReference type="ARBA" id="ARBA00022825"/>
    </source>
</evidence>
<accession>A0A4P9C9E9</accession>
<organism evidence="12 13">
    <name type="scientific">Eubacterium maltosivorans</name>
    <dbReference type="NCBI Taxonomy" id="2041044"/>
    <lineage>
        <taxon>Bacteria</taxon>
        <taxon>Bacillati</taxon>
        <taxon>Bacillota</taxon>
        <taxon>Clostridia</taxon>
        <taxon>Eubacteriales</taxon>
        <taxon>Eubacteriaceae</taxon>
        <taxon>Eubacterium</taxon>
    </lineage>
</organism>
<dbReference type="KEGG" id="emt:CPZ25_008050"/>
<evidence type="ECO:0000256" key="6">
    <source>
        <dbReference type="PROSITE-ProRule" id="PRU01240"/>
    </source>
</evidence>
<keyword evidence="13" id="KW-1185">Reference proteome</keyword>
<dbReference type="PROSITE" id="PS00136">
    <property type="entry name" value="SUBTILASE_ASP"/>
    <property type="match status" value="1"/>
</dbReference>
<dbReference type="SUPFAM" id="SSF52743">
    <property type="entry name" value="Subtilisin-like"/>
    <property type="match status" value="2"/>
</dbReference>
<dbReference type="EMBL" id="CP029487">
    <property type="protein sequence ID" value="QCT71282.1"/>
    <property type="molecule type" value="Genomic_DNA"/>
</dbReference>
<keyword evidence="3 6" id="KW-0378">Hydrolase</keyword>
<sequence length="1168" mass="122592">MKKKLLALLLSLSLLISVQPAPALAQEDSSTEIKGVAGEDYADGQAIVLIEGGAAALNSRSALGRSTSPAFAAEDLMTFENTAEPQTYGLRSADAGAGQELVLITAQDGSSTEELIGSLQDNPAVTLAEPNYIYHETAFEGAAETTDATAADNTGGTAYAADLSGYQWSLNNSINQAADLNVPSGLTGEGVVVAVLDSGIDDTHPDLHSQMWDEGLNYPALTAMGGGKYGINVCHTSEDTTDTNPEVNTHGVHCAGIIGAAWDQQGIDGVAGGMKLMALRHSDDGGSSYTSDSLKAYEYMSRAVDAGVNLRAVNNSWGGTYYGEALRLAVDALGQKGVLSIFASGNSAQDADNVSGTSLGFNRIPYAINVNAMNAYGEVSFFSNYGQRGTDIYAPGVQVLSTIITGQAEYNALLARDNRLYTGFETAASATDKADVPDSKGQSLSFYTYDAAKPNKMGEKLTPAEGSSLTDYRTVYGSRALSVSTGEKEAWSSIISAPITLDNPGDGLSLSFTGNGPDADSLISASIRTADGTVYPLQATCNVGWQNTDKNYVLIGRDDWINYSASLKTEWLTDSFQLIFDVVSYAADNDSVVLDAVGIGSEKLAYTNMSGTSMAAPAVTGSVALLSAAHPTEDAATIAARVVGGANRQLDADMDAKCLSGGALDVAKASTDPDPALGQITQDGSALTLDGHFFGSNQGSVAVAGANATITSWSDTQIKVTLDGDIPEGISEVRVTRADKAWGRNYKALSSKSESQYESLALPDSGTPGYEGSYFQLLGTATSAMTATGQKLYLALGDIDYESVLVENDRAKCATELWSYDTQAGSWERLADLPETAYNLQNLCAWQGKLYLTSIHKEKGQEKERGRQYLWCYDPSTGGWTRGPELTEDYTYGASLINYKNQLVLAGGYTQDTMAKTLLALDPETGKTTALDVPLPYDEETMAEGTCAYEPSIAVCGQNRDQLVIGSYSYLVRDMSSTSTSKSPWYYDGQSWIKSQLPENMGAPQSTAALGGLKSGALITGFNTGGSGSAGYRDTLRLAADGSAVFLEEPVSAFALTHVRGLAYQGSYYVMASSPEVPGGLVFKRMAADTSDADEPAKPDEPVVPDKPVTPDTSGSDTSADGAGQSAKARNAATGVVDGSAGAATAGLMLAAVLMAMGLYHHRKSLKD</sequence>
<feature type="domain" description="Peptidase S8/S53" evidence="11">
    <location>
        <begin position="188"/>
        <end position="406"/>
    </location>
</feature>
<evidence type="ECO:0000256" key="2">
    <source>
        <dbReference type="ARBA" id="ARBA00022670"/>
    </source>
</evidence>
<evidence type="ECO:0000256" key="1">
    <source>
        <dbReference type="ARBA" id="ARBA00011073"/>
    </source>
</evidence>
<proteinExistence type="inferred from homology"/>
<dbReference type="PANTHER" id="PTHR43806:SF11">
    <property type="entry name" value="CEREVISIN-RELATED"/>
    <property type="match status" value="1"/>
</dbReference>
<protein>
    <recommendedName>
        <fullName evidence="11">Peptidase S8/S53 domain-containing protein</fullName>
    </recommendedName>
</protein>
<feature type="active site" description="Charge relay system" evidence="5 6">
    <location>
        <position position="250"/>
    </location>
</feature>
<feature type="transmembrane region" description="Helical" evidence="9">
    <location>
        <begin position="1141"/>
        <end position="1160"/>
    </location>
</feature>
<dbReference type="InterPro" id="IPR013783">
    <property type="entry name" value="Ig-like_fold"/>
</dbReference>
<keyword evidence="9" id="KW-1133">Transmembrane helix</keyword>
<dbReference type="InterPro" id="IPR000209">
    <property type="entry name" value="Peptidase_S8/S53_dom"/>
</dbReference>
<gene>
    <name evidence="12" type="ORF">CPZ25_008050</name>
</gene>
<keyword evidence="9" id="KW-0472">Membrane</keyword>
<dbReference type="SUPFAM" id="SSF117281">
    <property type="entry name" value="Kelch motif"/>
    <property type="match status" value="1"/>
</dbReference>